<evidence type="ECO:0000256" key="1">
    <source>
        <dbReference type="ARBA" id="ARBA00000900"/>
    </source>
</evidence>
<keyword evidence="6" id="KW-0175">Coiled coil</keyword>
<evidence type="ECO:0000313" key="10">
    <source>
        <dbReference type="Proteomes" id="UP001177140"/>
    </source>
</evidence>
<evidence type="ECO:0000256" key="2">
    <source>
        <dbReference type="ARBA" id="ARBA00004906"/>
    </source>
</evidence>
<evidence type="ECO:0000259" key="8">
    <source>
        <dbReference type="PROSITE" id="PS51698"/>
    </source>
</evidence>
<feature type="compositionally biased region" description="Acidic residues" evidence="7">
    <location>
        <begin position="348"/>
        <end position="360"/>
    </location>
</feature>
<dbReference type="InterPro" id="IPR016024">
    <property type="entry name" value="ARM-type_fold"/>
</dbReference>
<dbReference type="GO" id="GO:0061630">
    <property type="term" value="F:ubiquitin protein ligase activity"/>
    <property type="evidence" value="ECO:0007669"/>
    <property type="project" value="UniProtKB-EC"/>
</dbReference>
<evidence type="ECO:0000256" key="6">
    <source>
        <dbReference type="SAM" id="Coils"/>
    </source>
</evidence>
<dbReference type="SUPFAM" id="SSF57850">
    <property type="entry name" value="RING/U-box"/>
    <property type="match status" value="1"/>
</dbReference>
<dbReference type="SMART" id="SM00504">
    <property type="entry name" value="Ubox"/>
    <property type="match status" value="1"/>
</dbReference>
<evidence type="ECO:0000256" key="7">
    <source>
        <dbReference type="SAM" id="MobiDB-lite"/>
    </source>
</evidence>
<keyword evidence="10" id="KW-1185">Reference proteome</keyword>
<dbReference type="InterPro" id="IPR036322">
    <property type="entry name" value="WD40_repeat_dom_sf"/>
</dbReference>
<dbReference type="InterPro" id="IPR045210">
    <property type="entry name" value="RING-Ubox_PUB"/>
</dbReference>
<dbReference type="CDD" id="cd16664">
    <property type="entry name" value="RING-Ubox_PUB"/>
    <property type="match status" value="1"/>
</dbReference>
<evidence type="ECO:0000256" key="4">
    <source>
        <dbReference type="ARBA" id="ARBA00022679"/>
    </source>
</evidence>
<dbReference type="PROSITE" id="PS50294">
    <property type="entry name" value="WD_REPEATS_REGION"/>
    <property type="match status" value="2"/>
</dbReference>
<dbReference type="SUPFAM" id="SSF48371">
    <property type="entry name" value="ARM repeat"/>
    <property type="match status" value="1"/>
</dbReference>
<organism evidence="9 10">
    <name type="scientific">Papaver nudicaule</name>
    <name type="common">Iceland poppy</name>
    <dbReference type="NCBI Taxonomy" id="74823"/>
    <lineage>
        <taxon>Eukaryota</taxon>
        <taxon>Viridiplantae</taxon>
        <taxon>Streptophyta</taxon>
        <taxon>Embryophyta</taxon>
        <taxon>Tracheophyta</taxon>
        <taxon>Spermatophyta</taxon>
        <taxon>Magnoliopsida</taxon>
        <taxon>Ranunculales</taxon>
        <taxon>Papaveraceae</taxon>
        <taxon>Papaveroideae</taxon>
        <taxon>Papaver</taxon>
    </lineage>
</organism>
<dbReference type="Pfam" id="PF23568">
    <property type="entry name" value="ARM_LIN"/>
    <property type="match status" value="1"/>
</dbReference>
<protein>
    <recommendedName>
        <fullName evidence="3">RING-type E3 ubiquitin transferase</fullName>
        <ecNumber evidence="3">2.3.2.27</ecNumber>
    </recommendedName>
</protein>
<dbReference type="Gene3D" id="1.25.10.10">
    <property type="entry name" value="Leucine-rich Repeat Variant"/>
    <property type="match status" value="1"/>
</dbReference>
<evidence type="ECO:0000256" key="3">
    <source>
        <dbReference type="ARBA" id="ARBA00012483"/>
    </source>
</evidence>
<dbReference type="PANTHER" id="PTHR47446">
    <property type="entry name" value="RING-TYPE E3 UBIQUITIN TRANSFERASE"/>
    <property type="match status" value="1"/>
</dbReference>
<feature type="coiled-coil region" evidence="6">
    <location>
        <begin position="182"/>
        <end position="209"/>
    </location>
</feature>
<dbReference type="Gene3D" id="3.30.40.10">
    <property type="entry name" value="Zinc/RING finger domain, C3HC4 (zinc finger)"/>
    <property type="match status" value="1"/>
</dbReference>
<dbReference type="InterPro" id="IPR015943">
    <property type="entry name" value="WD40/YVTN_repeat-like_dom_sf"/>
</dbReference>
<reference evidence="9" key="1">
    <citation type="submission" date="2022-03" db="EMBL/GenBank/DDBJ databases">
        <title>A functionally conserved STORR gene fusion in Papaver species that diverged 16.8 million years ago.</title>
        <authorList>
            <person name="Catania T."/>
        </authorList>
    </citation>
    <scope>NUCLEOTIDE SEQUENCE</scope>
    <source>
        <strain evidence="9">S-191538</strain>
    </source>
</reference>
<comment type="pathway">
    <text evidence="2">Protein modification; protein ubiquitination.</text>
</comment>
<dbReference type="InterPro" id="IPR001680">
    <property type="entry name" value="WD40_rpt"/>
</dbReference>
<dbReference type="EMBL" id="JAJJMA010197363">
    <property type="protein sequence ID" value="MCL7039067.1"/>
    <property type="molecule type" value="Genomic_DNA"/>
</dbReference>
<dbReference type="Gene3D" id="2.130.10.10">
    <property type="entry name" value="YVTN repeat-like/Quinoprotein amine dehydrogenase"/>
    <property type="match status" value="2"/>
</dbReference>
<dbReference type="Proteomes" id="UP001177140">
    <property type="component" value="Unassembled WGS sequence"/>
</dbReference>
<dbReference type="InterPro" id="IPR055566">
    <property type="entry name" value="ARM_LIN"/>
</dbReference>
<feature type="repeat" description="WD" evidence="5">
    <location>
        <begin position="1318"/>
        <end position="1352"/>
    </location>
</feature>
<feature type="repeat" description="WD" evidence="5">
    <location>
        <begin position="1109"/>
        <end position="1142"/>
    </location>
</feature>
<dbReference type="SMART" id="SM00320">
    <property type="entry name" value="WD40"/>
    <property type="match status" value="5"/>
</dbReference>
<gene>
    <name evidence="9" type="ORF">MKW94_023270</name>
</gene>
<feature type="compositionally biased region" description="Polar residues" evidence="7">
    <location>
        <begin position="379"/>
        <end position="393"/>
    </location>
</feature>
<accession>A0AA41VD65</accession>
<evidence type="ECO:0000313" key="9">
    <source>
        <dbReference type="EMBL" id="MCL7039067.1"/>
    </source>
</evidence>
<dbReference type="InterPro" id="IPR056514">
    <property type="entry name" value="ARM_LIN_2nd"/>
</dbReference>
<dbReference type="InterPro" id="IPR003613">
    <property type="entry name" value="Ubox_domain"/>
</dbReference>
<dbReference type="Pfam" id="PF23628">
    <property type="entry name" value="ARM_LIN_C"/>
    <property type="match status" value="1"/>
</dbReference>
<feature type="region of interest" description="Disordered" evidence="7">
    <location>
        <begin position="332"/>
        <end position="412"/>
    </location>
</feature>
<dbReference type="GO" id="GO:0016567">
    <property type="term" value="P:protein ubiquitination"/>
    <property type="evidence" value="ECO:0007669"/>
    <property type="project" value="InterPro"/>
</dbReference>
<keyword evidence="5" id="KW-0853">WD repeat</keyword>
<dbReference type="Pfam" id="PF23654">
    <property type="entry name" value="ARM_LIN_2nd"/>
    <property type="match status" value="1"/>
</dbReference>
<dbReference type="EC" id="2.3.2.27" evidence="3"/>
<dbReference type="InterPro" id="IPR056512">
    <property type="entry name" value="LIN_N"/>
</dbReference>
<feature type="domain" description="U-box" evidence="8">
    <location>
        <begin position="408"/>
        <end position="483"/>
    </location>
</feature>
<dbReference type="PANTHER" id="PTHR47446:SF2">
    <property type="entry name" value="RING-TYPE E3 UBIQUITIN TRANSFERASE"/>
    <property type="match status" value="1"/>
</dbReference>
<proteinExistence type="predicted"/>
<dbReference type="SUPFAM" id="SSF50978">
    <property type="entry name" value="WD40 repeat-like"/>
    <property type="match status" value="1"/>
</dbReference>
<dbReference type="Pfam" id="PF04564">
    <property type="entry name" value="U-box"/>
    <property type="match status" value="1"/>
</dbReference>
<comment type="catalytic activity">
    <reaction evidence="1">
        <text>S-ubiquitinyl-[E2 ubiquitin-conjugating enzyme]-L-cysteine + [acceptor protein]-L-lysine = [E2 ubiquitin-conjugating enzyme]-L-cysteine + N(6)-ubiquitinyl-[acceptor protein]-L-lysine.</text>
        <dbReference type="EC" id="2.3.2.27"/>
    </reaction>
</comment>
<dbReference type="PROSITE" id="PS51698">
    <property type="entry name" value="U_BOX"/>
    <property type="match status" value="1"/>
</dbReference>
<dbReference type="InterPro" id="IPR052858">
    <property type="entry name" value="E3_ubiquitin-ligase_LIN"/>
</dbReference>
<dbReference type="InterPro" id="IPR013083">
    <property type="entry name" value="Znf_RING/FYVE/PHD"/>
</dbReference>
<keyword evidence="4" id="KW-0808">Transferase</keyword>
<dbReference type="PROSITE" id="PS50082">
    <property type="entry name" value="WD_REPEATS_2"/>
    <property type="match status" value="2"/>
</dbReference>
<dbReference type="Pfam" id="PF00400">
    <property type="entry name" value="WD40"/>
    <property type="match status" value="1"/>
</dbReference>
<sequence length="1352" mass="150593">MSTTTTSSRILQQTTTFLAETLSQSELRHEILSNIRRKINKKSTLNSLNNAAHALENAISSTNSATTRYSYLRLSDKIIQTFRENNHNSLSLFLQSLIHSLRHQHIDAAISLLDVFYIDPLLARTEISPCIFENLFLFYLIPVIQFLNDQKSRILPSQDYQIITSSKSIQRLRSISASVSGTRNLSRMSEEQRVKLKRAEKEYEQVLDENCKNLALYFKEILKSRDHGNLEDSSFNLPPPLIVLESKILEEDDDNGDGDAKGKVEMDQKVGFGYGRYNPIWAERGDERSVEFYSRSNSATTSTSTSPIIYPQRVSAQFFTNQITSTRLNSFSKGGLELESNPSSDYDSSSESEDSEQELEENNRKQALFGQNKIELQKQKQPMSETSSCSTSPVMEGDSSPGSGEKHNPPKDFVCPITSNLFVDPVTLETGQTYERKAIQEWVERGNSTCPITRQKLQSTQLPKTNYVLKRLIASWQEMNPRPVHVQPSNSTSKPDQIVLDAMKSLSSPTSVISQATIDGTTSELPLAIDHLCMSEILSESETAVLQIERFWCGAEKDFVIQNMLSKPTVINGFVEILFNSVDPKVLRTTVFLLTELGSRDKIVIQTLTRVDSDVDCIVALFKKGLTEAVVLIYMLRPSTASLLEMGVVEFLVTVMQKKEEDMFELYLKPKTAAVLLLGQILLKGEESSESSIVVQSVISSNAVGSVVESLAAEQAEERISALRILSRCMLEEGKCRNVIADKAELAPILESFIGADDGEKFEVVCFFCELVKLNRRTFNEQLLHIIKDEGAFSTMHTLLIYLLSANQDQLPIVAGLLLQLDILVEPRKMSIYREEAIDVLISCLRNVDFPRSQIAAANTIVSLQGRFSYSGKPLARTFLLKHAGFDKKHTDSRRMEQHSQTLSMSEENLEDEKAADEWEKKMAFVLVSHEFGLLFEALAEGLQSKHAEVASACFVSSTWLTYMLSILPDTGVRGAARSCLLKHYVSIFKSTRDTEDKALALLSLSSFIHDPEGLEELTLNMKDLFKGIRELRKTTTIATEMLKVFAKGQDPRTQDLWTHKELIQVDCSSNGEVLSIVCFEGKIFSGHSDGNLKVWSGKGKHLRLSQESREHSKAITSMSVLSSGERLYTGSLDKTIRVWSIGSDAIHCIQVYDVKEQVNNICVANTISCFIPNGAGVKVHSWNGESKLLNPNKYVKCLKLVHGKLYCGSSDGCIQEIDLATGTISTIQTGIRKLLAKATPIYAIQVRDGSIYSASSPLDGAAVKIWSTSNFSVVGSLPSNMDVRSMAISSELIYLGCKTGVVEVWCKEKHTRVESLQTGTNTKVISMAIDNDADLLVLGTSDGKIQVWGMT</sequence>
<evidence type="ECO:0000256" key="5">
    <source>
        <dbReference type="PROSITE-ProRule" id="PRU00221"/>
    </source>
</evidence>
<dbReference type="InterPro" id="IPR011989">
    <property type="entry name" value="ARM-like"/>
</dbReference>
<comment type="caution">
    <text evidence="9">The sequence shown here is derived from an EMBL/GenBank/DDBJ whole genome shotgun (WGS) entry which is preliminary data.</text>
</comment>
<name>A0AA41VD65_PAPNU</name>